<sequence length="169" mass="19219">MMIAQLAPEEDAHFLNIKNGQILQKVVSDVTSEIDKLGKDFEKIAEFVEVKTETVECGCCGLHEECTHEYILQVKHSYFGKWLCGLCSEAVKDKLNIKHPSDNITVMPMEEALTTHKTFCQESRINPKLSFTSTMREIAKRSSENRKKNQDFSKIARSSSCVPRFSLSK</sequence>
<evidence type="ECO:0000313" key="1">
    <source>
        <dbReference type="EMBL" id="KAI5669188.1"/>
    </source>
</evidence>
<dbReference type="Proteomes" id="UP001060085">
    <property type="component" value="Linkage Group LG04"/>
</dbReference>
<comment type="caution">
    <text evidence="1">The sequence shown here is derived from an EMBL/GenBank/DDBJ whole genome shotgun (WGS) entry which is preliminary data.</text>
</comment>
<organism evidence="1 2">
    <name type="scientific">Catharanthus roseus</name>
    <name type="common">Madagascar periwinkle</name>
    <name type="synonym">Vinca rosea</name>
    <dbReference type="NCBI Taxonomy" id="4058"/>
    <lineage>
        <taxon>Eukaryota</taxon>
        <taxon>Viridiplantae</taxon>
        <taxon>Streptophyta</taxon>
        <taxon>Embryophyta</taxon>
        <taxon>Tracheophyta</taxon>
        <taxon>Spermatophyta</taxon>
        <taxon>Magnoliopsida</taxon>
        <taxon>eudicotyledons</taxon>
        <taxon>Gunneridae</taxon>
        <taxon>Pentapetalae</taxon>
        <taxon>asterids</taxon>
        <taxon>lamiids</taxon>
        <taxon>Gentianales</taxon>
        <taxon>Apocynaceae</taxon>
        <taxon>Rauvolfioideae</taxon>
        <taxon>Vinceae</taxon>
        <taxon>Catharanthinae</taxon>
        <taxon>Catharanthus</taxon>
    </lineage>
</organism>
<accession>A0ACC0B9G4</accession>
<evidence type="ECO:0000313" key="2">
    <source>
        <dbReference type="Proteomes" id="UP001060085"/>
    </source>
</evidence>
<reference evidence="2" key="1">
    <citation type="journal article" date="2023" name="Nat. Plants">
        <title>Single-cell RNA sequencing provides a high-resolution roadmap for understanding the multicellular compartmentation of specialized metabolism.</title>
        <authorList>
            <person name="Sun S."/>
            <person name="Shen X."/>
            <person name="Li Y."/>
            <person name="Li Y."/>
            <person name="Wang S."/>
            <person name="Li R."/>
            <person name="Zhang H."/>
            <person name="Shen G."/>
            <person name="Guo B."/>
            <person name="Wei J."/>
            <person name="Xu J."/>
            <person name="St-Pierre B."/>
            <person name="Chen S."/>
            <person name="Sun C."/>
        </authorList>
    </citation>
    <scope>NUCLEOTIDE SEQUENCE [LARGE SCALE GENOMIC DNA]</scope>
</reference>
<dbReference type="EMBL" id="CM044704">
    <property type="protein sequence ID" value="KAI5669188.1"/>
    <property type="molecule type" value="Genomic_DNA"/>
</dbReference>
<protein>
    <submittedName>
        <fullName evidence="1">Uncharacterized protein</fullName>
    </submittedName>
</protein>
<name>A0ACC0B9G4_CATRO</name>
<keyword evidence="2" id="KW-1185">Reference proteome</keyword>
<proteinExistence type="predicted"/>
<gene>
    <name evidence="1" type="ORF">M9H77_19041</name>
</gene>